<dbReference type="PANTHER" id="PTHR12223">
    <property type="entry name" value="VESICULAR MANNOSE-BINDING LECTIN"/>
    <property type="match status" value="1"/>
</dbReference>
<evidence type="ECO:0000256" key="3">
    <source>
        <dbReference type="ARBA" id="ARBA00022729"/>
    </source>
</evidence>
<feature type="signal peptide" evidence="7">
    <location>
        <begin position="1"/>
        <end position="16"/>
    </location>
</feature>
<dbReference type="GO" id="GO:0000139">
    <property type="term" value="C:Golgi membrane"/>
    <property type="evidence" value="ECO:0007669"/>
    <property type="project" value="TreeGrafter"/>
</dbReference>
<evidence type="ECO:0000256" key="2">
    <source>
        <dbReference type="ARBA" id="ARBA00022692"/>
    </source>
</evidence>
<dbReference type="Gene3D" id="2.60.120.200">
    <property type="match status" value="1"/>
</dbReference>
<sequence>MKSFLILSLSLALSSALDYEGTDPHSLHLRLEQNHYLDFPLMRKDFTHWETHGAAVLLKSKCVLAPETRDKKGLLYSKLPNPNAGGWVFEVAFDMGNEGKTARGGTGMGVFYLKNVDQVSHKESIFGYTNRFEGLGVYVNTIMKGGEGGRKGESQTAIQGFVNDGSRPINVFSEKKHMCWRNVRNRGQPVHMRLQYQEPLMTVTVFDPDTQLYDLCFSFETPSLSFPGHFLLSGSSGVHNPDHIYVHSLKLYDPKTPANNDHFQEARHTKAERENEEQREAKDLFEHHSEQDLASALSGISRGAMHVRDPAEMIQSVPVQHNKLTHKVQEVLTQVSVNNDLFFETMRGIPQLDSYNQLNDKLFSFRLRVDQVNQLLDTDLKKLSTFDKSLKTLKHTNNLQKGLLQREVNNQHTKKLQYDLQEVERMFQQITVQFKDYQQAMEALGNKVRREAGFTQKLEEERRQFAKEMSGRLVYDMGEIDEVFNEMEVAQVGGWGNTVLNIGMGLVIAVSAMLWVKMNKFETKNE</sequence>
<dbReference type="GO" id="GO:0030134">
    <property type="term" value="C:COPII-coated ER to Golgi transport vesicle"/>
    <property type="evidence" value="ECO:0007669"/>
    <property type="project" value="TreeGrafter"/>
</dbReference>
<keyword evidence="5 6" id="KW-0472">Membrane</keyword>
<dbReference type="GO" id="GO:0005793">
    <property type="term" value="C:endoplasmic reticulum-Golgi intermediate compartment"/>
    <property type="evidence" value="ECO:0007669"/>
    <property type="project" value="TreeGrafter"/>
</dbReference>
<evidence type="ECO:0000259" key="8">
    <source>
        <dbReference type="PROSITE" id="PS51328"/>
    </source>
</evidence>
<dbReference type="InterPro" id="IPR005052">
    <property type="entry name" value="Lectin_leg"/>
</dbReference>
<comment type="caution">
    <text evidence="9">The sequence shown here is derived from an EMBL/GenBank/DDBJ whole genome shotgun (WGS) entry which is preliminary data.</text>
</comment>
<feature type="transmembrane region" description="Helical" evidence="6">
    <location>
        <begin position="495"/>
        <end position="516"/>
    </location>
</feature>
<accession>A0A8J8TA49</accession>
<keyword evidence="4 6" id="KW-1133">Transmembrane helix</keyword>
<proteinExistence type="predicted"/>
<dbReference type="InterPro" id="IPR013320">
    <property type="entry name" value="ConA-like_dom_sf"/>
</dbReference>
<evidence type="ECO:0000256" key="7">
    <source>
        <dbReference type="SAM" id="SignalP"/>
    </source>
</evidence>
<dbReference type="PANTHER" id="PTHR12223:SF28">
    <property type="entry name" value="LECTIN, MANNOSE BINDING 1 LIKE"/>
    <property type="match status" value="1"/>
</dbReference>
<evidence type="ECO:0000256" key="6">
    <source>
        <dbReference type="SAM" id="Phobius"/>
    </source>
</evidence>
<protein>
    <recommendedName>
        <fullName evidence="8">L-type lectin-like domain-containing protein</fullName>
    </recommendedName>
</protein>
<organism evidence="9 10">
    <name type="scientific">Halteria grandinella</name>
    <dbReference type="NCBI Taxonomy" id="5974"/>
    <lineage>
        <taxon>Eukaryota</taxon>
        <taxon>Sar</taxon>
        <taxon>Alveolata</taxon>
        <taxon>Ciliophora</taxon>
        <taxon>Intramacronucleata</taxon>
        <taxon>Spirotrichea</taxon>
        <taxon>Stichotrichia</taxon>
        <taxon>Sporadotrichida</taxon>
        <taxon>Halteriidae</taxon>
        <taxon>Halteria</taxon>
    </lineage>
</organism>
<keyword evidence="3 7" id="KW-0732">Signal</keyword>
<dbReference type="SUPFAM" id="SSF49899">
    <property type="entry name" value="Concanavalin A-like lectins/glucanases"/>
    <property type="match status" value="1"/>
</dbReference>
<gene>
    <name evidence="9" type="ORF">FGO68_gene9686</name>
</gene>
<evidence type="ECO:0000256" key="1">
    <source>
        <dbReference type="ARBA" id="ARBA00004479"/>
    </source>
</evidence>
<dbReference type="OrthoDB" id="270293at2759"/>
<comment type="subcellular location">
    <subcellularLocation>
        <location evidence="1">Membrane</location>
        <topology evidence="1">Single-pass type I membrane protein</topology>
    </subcellularLocation>
</comment>
<evidence type="ECO:0000256" key="5">
    <source>
        <dbReference type="ARBA" id="ARBA00023136"/>
    </source>
</evidence>
<keyword evidence="10" id="KW-1185">Reference proteome</keyword>
<evidence type="ECO:0000313" key="9">
    <source>
        <dbReference type="EMBL" id="TNV88202.1"/>
    </source>
</evidence>
<evidence type="ECO:0000313" key="10">
    <source>
        <dbReference type="Proteomes" id="UP000785679"/>
    </source>
</evidence>
<name>A0A8J8TA49_HALGN</name>
<feature type="domain" description="L-type lectin-like" evidence="8">
    <location>
        <begin position="23"/>
        <end position="254"/>
    </location>
</feature>
<dbReference type="EMBL" id="RRYP01000033">
    <property type="protein sequence ID" value="TNV88202.1"/>
    <property type="molecule type" value="Genomic_DNA"/>
</dbReference>
<dbReference type="AlphaFoldDB" id="A0A8J8TA49"/>
<dbReference type="Proteomes" id="UP000785679">
    <property type="component" value="Unassembled WGS sequence"/>
</dbReference>
<dbReference type="GO" id="GO:0005789">
    <property type="term" value="C:endoplasmic reticulum membrane"/>
    <property type="evidence" value="ECO:0007669"/>
    <property type="project" value="TreeGrafter"/>
</dbReference>
<keyword evidence="2 6" id="KW-0812">Transmembrane</keyword>
<reference evidence="9" key="1">
    <citation type="submission" date="2019-06" db="EMBL/GenBank/DDBJ databases">
        <authorList>
            <person name="Zheng W."/>
        </authorList>
    </citation>
    <scope>NUCLEOTIDE SEQUENCE</scope>
    <source>
        <strain evidence="9">QDHG01</strain>
    </source>
</reference>
<dbReference type="GO" id="GO:0006888">
    <property type="term" value="P:endoplasmic reticulum to Golgi vesicle-mediated transport"/>
    <property type="evidence" value="ECO:0007669"/>
    <property type="project" value="TreeGrafter"/>
</dbReference>
<feature type="chain" id="PRO_5035280458" description="L-type lectin-like domain-containing protein" evidence="7">
    <location>
        <begin position="17"/>
        <end position="526"/>
    </location>
</feature>
<dbReference type="PROSITE" id="PS51328">
    <property type="entry name" value="L_LECTIN_LIKE"/>
    <property type="match status" value="1"/>
</dbReference>
<dbReference type="GO" id="GO:0005537">
    <property type="term" value="F:D-mannose binding"/>
    <property type="evidence" value="ECO:0007669"/>
    <property type="project" value="TreeGrafter"/>
</dbReference>
<dbReference type="InterPro" id="IPR051136">
    <property type="entry name" value="Intracellular_Lectin-GPT"/>
</dbReference>
<dbReference type="Pfam" id="PF03388">
    <property type="entry name" value="Lectin_leg-like"/>
    <property type="match status" value="1"/>
</dbReference>
<dbReference type="CDD" id="cd07308">
    <property type="entry name" value="lectin_leg-like"/>
    <property type="match status" value="1"/>
</dbReference>
<evidence type="ECO:0000256" key="4">
    <source>
        <dbReference type="ARBA" id="ARBA00022989"/>
    </source>
</evidence>